<dbReference type="Proteomes" id="UP000439113">
    <property type="component" value="Unassembled WGS sequence"/>
</dbReference>
<name>A0A6N8DP64_RHOAC</name>
<protein>
    <submittedName>
        <fullName evidence="1">Uncharacterized protein</fullName>
    </submittedName>
</protein>
<evidence type="ECO:0000313" key="1">
    <source>
        <dbReference type="EMBL" id="MTV31335.1"/>
    </source>
</evidence>
<dbReference type="OrthoDB" id="8454020at2"/>
<comment type="caution">
    <text evidence="1">The sequence shown here is derived from an EMBL/GenBank/DDBJ whole genome shotgun (WGS) entry which is preliminary data.</text>
</comment>
<evidence type="ECO:0000313" key="2">
    <source>
        <dbReference type="Proteomes" id="UP000439113"/>
    </source>
</evidence>
<dbReference type="RefSeq" id="WP_155446024.1">
    <property type="nucleotide sequence ID" value="NZ_JAOQNR010000010.1"/>
</dbReference>
<sequence length="227" mass="25386">MARPRKSKVSLPKLSCLDETGEAARKMLKAFHRSGYRAPEGPSVERLLHAGETAHVERFSEVVEVARGDTFEAVAVDFVRLRIDDGPLARLRDRGQLDRDDKARNWALGLAGEKYRHMYFRSGLDPLHSLDPTREVATDYAPGALWRSESQLDALQRFWAARDAIPEDFRSAVAAIVLEDREIVDVGREIGAYRDAKMAGAVALFILRRGLSALARHYRMIAAVDAS</sequence>
<organism evidence="1 2">
    <name type="scientific">Rhodoblastus acidophilus</name>
    <name type="common">Rhodopseudomonas acidophila</name>
    <dbReference type="NCBI Taxonomy" id="1074"/>
    <lineage>
        <taxon>Bacteria</taxon>
        <taxon>Pseudomonadati</taxon>
        <taxon>Pseudomonadota</taxon>
        <taxon>Alphaproteobacteria</taxon>
        <taxon>Hyphomicrobiales</taxon>
        <taxon>Rhodoblastaceae</taxon>
        <taxon>Rhodoblastus</taxon>
    </lineage>
</organism>
<gene>
    <name evidence="1" type="ORF">GJ654_10055</name>
</gene>
<dbReference type="AlphaFoldDB" id="A0A6N8DP64"/>
<proteinExistence type="predicted"/>
<dbReference type="EMBL" id="WNKS01000007">
    <property type="protein sequence ID" value="MTV31335.1"/>
    <property type="molecule type" value="Genomic_DNA"/>
</dbReference>
<reference evidence="1 2" key="1">
    <citation type="submission" date="2019-11" db="EMBL/GenBank/DDBJ databases">
        <title>Whole-genome sequence of a Rhodoblastus acidophilus DSM 142.</title>
        <authorList>
            <person name="Kyndt J.A."/>
            <person name="Meyer T.E."/>
        </authorList>
    </citation>
    <scope>NUCLEOTIDE SEQUENCE [LARGE SCALE GENOMIC DNA]</scope>
    <source>
        <strain evidence="1 2">DSM 142</strain>
    </source>
</reference>
<accession>A0A6N8DP64</accession>